<keyword evidence="2 3" id="KW-0040">ANK repeat</keyword>
<dbReference type="AlphaFoldDB" id="A0AAW1LSG3"/>
<dbReference type="PANTHER" id="PTHR24198">
    <property type="entry name" value="ANKYRIN REPEAT AND PROTEIN KINASE DOMAIN-CONTAINING PROTEIN"/>
    <property type="match status" value="1"/>
</dbReference>
<feature type="repeat" description="ANK" evidence="3">
    <location>
        <begin position="50"/>
        <end position="82"/>
    </location>
</feature>
<keyword evidence="1" id="KW-0677">Repeat</keyword>
<keyword evidence="5" id="KW-1185">Reference proteome</keyword>
<dbReference type="PROSITE" id="PS50297">
    <property type="entry name" value="ANK_REP_REGION"/>
    <property type="match status" value="2"/>
</dbReference>
<comment type="caution">
    <text evidence="4">The sequence shown here is derived from an EMBL/GenBank/DDBJ whole genome shotgun (WGS) entry which is preliminary data.</text>
</comment>
<gene>
    <name evidence="4" type="ORF">QE152_g11420</name>
</gene>
<feature type="repeat" description="ANK" evidence="3">
    <location>
        <begin position="83"/>
        <end position="115"/>
    </location>
</feature>
<sequence>MLKQIGKPVVFENDTLYPSLLFFSLEKKCNDKVINYLMTLREDVNISNVLGVTPLLLSLSRKSNAVSRMLINSGADVNLRTRNGFTYLHEVIEIGDFDTVCMLLYYGIDVNARDNQGRNAFEYALVCNEYDIALHLIEYVADFNEKGSEGFTALHTALRCCPKMVEKIIEKGGDVNIPWFGTHSIQLCLWWHSTSKPFETIWPLVDFEVYLKLHDIRELFQTLVGTCRFRKREFMRCLYVIFTSDHARDIFRSVKKDESQESNLMPIIERLLSVDEITEVVAILLSYGDEITEVVAILLSYGGEFYFNDLCFLYQKYGFHDCVQRILISGCFIYPSSNPSVNLIVCKICYNNLDIYAQVRHMLFYAPFIETSDVPPVNKVKSLVQLGRDVVRNVVYKAQSKEHAFNVYQAFLQLPVPKVIVEILFLKQGVY</sequence>
<dbReference type="Pfam" id="PF00023">
    <property type="entry name" value="Ank"/>
    <property type="match status" value="1"/>
</dbReference>
<dbReference type="InterPro" id="IPR002110">
    <property type="entry name" value="Ankyrin_rpt"/>
</dbReference>
<dbReference type="PANTHER" id="PTHR24198:SF165">
    <property type="entry name" value="ANKYRIN REPEAT-CONTAINING PROTEIN-RELATED"/>
    <property type="match status" value="1"/>
</dbReference>
<proteinExistence type="predicted"/>
<evidence type="ECO:0000256" key="3">
    <source>
        <dbReference type="PROSITE-ProRule" id="PRU00023"/>
    </source>
</evidence>
<dbReference type="EMBL" id="JASPKY010000111">
    <property type="protein sequence ID" value="KAK9736592.1"/>
    <property type="molecule type" value="Genomic_DNA"/>
</dbReference>
<dbReference type="SUPFAM" id="SSF48403">
    <property type="entry name" value="Ankyrin repeat"/>
    <property type="match status" value="1"/>
</dbReference>
<name>A0AAW1LSG3_POPJA</name>
<dbReference type="Gene3D" id="1.25.40.20">
    <property type="entry name" value="Ankyrin repeat-containing domain"/>
    <property type="match status" value="1"/>
</dbReference>
<dbReference type="PROSITE" id="PS50088">
    <property type="entry name" value="ANK_REPEAT"/>
    <property type="match status" value="2"/>
</dbReference>
<dbReference type="InterPro" id="IPR036770">
    <property type="entry name" value="Ankyrin_rpt-contain_sf"/>
</dbReference>
<protein>
    <submittedName>
        <fullName evidence="4">Ankyrin repeats (3 copies)</fullName>
    </submittedName>
</protein>
<organism evidence="4 5">
    <name type="scientific">Popillia japonica</name>
    <name type="common">Japanese beetle</name>
    <dbReference type="NCBI Taxonomy" id="7064"/>
    <lineage>
        <taxon>Eukaryota</taxon>
        <taxon>Metazoa</taxon>
        <taxon>Ecdysozoa</taxon>
        <taxon>Arthropoda</taxon>
        <taxon>Hexapoda</taxon>
        <taxon>Insecta</taxon>
        <taxon>Pterygota</taxon>
        <taxon>Neoptera</taxon>
        <taxon>Endopterygota</taxon>
        <taxon>Coleoptera</taxon>
        <taxon>Polyphaga</taxon>
        <taxon>Scarabaeiformia</taxon>
        <taxon>Scarabaeidae</taxon>
        <taxon>Rutelinae</taxon>
        <taxon>Popillia</taxon>
    </lineage>
</organism>
<evidence type="ECO:0000256" key="2">
    <source>
        <dbReference type="ARBA" id="ARBA00023043"/>
    </source>
</evidence>
<accession>A0AAW1LSG3</accession>
<reference evidence="4 5" key="1">
    <citation type="journal article" date="2024" name="BMC Genomics">
        <title>De novo assembly and annotation of Popillia japonica's genome with initial clues to its potential as an invasive pest.</title>
        <authorList>
            <person name="Cucini C."/>
            <person name="Boschi S."/>
            <person name="Funari R."/>
            <person name="Cardaioli E."/>
            <person name="Iannotti N."/>
            <person name="Marturano G."/>
            <person name="Paoli F."/>
            <person name="Bruttini M."/>
            <person name="Carapelli A."/>
            <person name="Frati F."/>
            <person name="Nardi F."/>
        </authorList>
    </citation>
    <scope>NUCLEOTIDE SEQUENCE [LARGE SCALE GENOMIC DNA]</scope>
    <source>
        <strain evidence="4">DMR45628</strain>
    </source>
</reference>
<dbReference type="Proteomes" id="UP001458880">
    <property type="component" value="Unassembled WGS sequence"/>
</dbReference>
<evidence type="ECO:0000313" key="5">
    <source>
        <dbReference type="Proteomes" id="UP001458880"/>
    </source>
</evidence>
<evidence type="ECO:0000313" key="4">
    <source>
        <dbReference type="EMBL" id="KAK9736592.1"/>
    </source>
</evidence>
<dbReference type="Pfam" id="PF12796">
    <property type="entry name" value="Ank_2"/>
    <property type="match status" value="1"/>
</dbReference>
<dbReference type="SMART" id="SM00248">
    <property type="entry name" value="ANK"/>
    <property type="match status" value="4"/>
</dbReference>
<evidence type="ECO:0000256" key="1">
    <source>
        <dbReference type="ARBA" id="ARBA00022737"/>
    </source>
</evidence>